<dbReference type="Proteomes" id="UP000006380">
    <property type="component" value="Chromosome"/>
</dbReference>
<dbReference type="InterPro" id="IPR036680">
    <property type="entry name" value="SPOR-like_sf"/>
</dbReference>
<keyword evidence="1 4" id="KW-0732">Signal</keyword>
<evidence type="ECO:0000259" key="6">
    <source>
        <dbReference type="PROSITE" id="PS51724"/>
    </source>
</evidence>
<dbReference type="PANTHER" id="PTHR34183:SF1">
    <property type="entry name" value="ENDOLYTIC PEPTIDOGLYCAN TRANSGLYCOSYLASE RLPA"/>
    <property type="match status" value="1"/>
</dbReference>
<dbReference type="PROSITE" id="PS51724">
    <property type="entry name" value="SPOR"/>
    <property type="match status" value="1"/>
</dbReference>
<evidence type="ECO:0000256" key="3">
    <source>
        <dbReference type="ARBA" id="ARBA00023316"/>
    </source>
</evidence>
<organism evidence="7 8">
    <name type="scientific">Campylobacter curvus (strain 525.92)</name>
    <dbReference type="NCBI Taxonomy" id="360105"/>
    <lineage>
        <taxon>Bacteria</taxon>
        <taxon>Pseudomonadati</taxon>
        <taxon>Campylobacterota</taxon>
        <taxon>Epsilonproteobacteria</taxon>
        <taxon>Campylobacterales</taxon>
        <taxon>Campylobacteraceae</taxon>
        <taxon>Campylobacter</taxon>
    </lineage>
</organism>
<dbReference type="Pfam" id="PF03330">
    <property type="entry name" value="DPBB_1"/>
    <property type="match status" value="1"/>
</dbReference>
<dbReference type="GO" id="GO:0008932">
    <property type="term" value="F:lytic endotransglycosylase activity"/>
    <property type="evidence" value="ECO:0007669"/>
    <property type="project" value="UniProtKB-UniRule"/>
</dbReference>
<evidence type="ECO:0000256" key="5">
    <source>
        <dbReference type="RuleBase" id="RU003495"/>
    </source>
</evidence>
<dbReference type="Gene3D" id="2.40.40.10">
    <property type="entry name" value="RlpA-like domain"/>
    <property type="match status" value="1"/>
</dbReference>
<accession>A7GXG1</accession>
<dbReference type="OrthoDB" id="9779128at2"/>
<evidence type="ECO:0000256" key="4">
    <source>
        <dbReference type="HAMAP-Rule" id="MF_02071"/>
    </source>
</evidence>
<dbReference type="Gene3D" id="3.30.70.1070">
    <property type="entry name" value="Sporulation related repeat"/>
    <property type="match status" value="1"/>
</dbReference>
<evidence type="ECO:0000256" key="2">
    <source>
        <dbReference type="ARBA" id="ARBA00023239"/>
    </source>
</evidence>
<evidence type="ECO:0000256" key="1">
    <source>
        <dbReference type="ARBA" id="ARBA00022729"/>
    </source>
</evidence>
<reference evidence="7" key="1">
    <citation type="submission" date="2016-07" db="EMBL/GenBank/DDBJ databases">
        <title>Comparative genomics of the Campylobacter concisus group.</title>
        <authorList>
            <person name="Miller W.G."/>
            <person name="Yee E."/>
            <person name="Chapman M.H."/>
            <person name="Huynh S."/>
            <person name="Bono J.L."/>
            <person name="On S.L.W."/>
            <person name="StLeger J."/>
            <person name="Foster G."/>
            <person name="Parker C.T."/>
        </authorList>
    </citation>
    <scope>NUCLEOTIDE SEQUENCE</scope>
    <source>
        <strain evidence="7">525.92</strain>
    </source>
</reference>
<dbReference type="AlphaFoldDB" id="A7GXG1"/>
<keyword evidence="2 4" id="KW-0456">Lyase</keyword>
<feature type="domain" description="SPOR" evidence="6">
    <location>
        <begin position="203"/>
        <end position="280"/>
    </location>
</feature>
<dbReference type="InterPro" id="IPR007730">
    <property type="entry name" value="SPOR-like_dom"/>
</dbReference>
<dbReference type="GO" id="GO:0042834">
    <property type="term" value="F:peptidoglycan binding"/>
    <property type="evidence" value="ECO:0007669"/>
    <property type="project" value="InterPro"/>
</dbReference>
<feature type="signal peptide" evidence="4">
    <location>
        <begin position="1"/>
        <end position="26"/>
    </location>
</feature>
<evidence type="ECO:0000313" key="8">
    <source>
        <dbReference type="Proteomes" id="UP000006380"/>
    </source>
</evidence>
<dbReference type="STRING" id="360105.CCV52592_0458"/>
<feature type="chain" id="PRO_5009990705" description="Probable endolytic peptidoglycan transglycosylase RlpA" evidence="4">
    <location>
        <begin position="27"/>
        <end position="280"/>
    </location>
</feature>
<evidence type="ECO:0000313" key="7">
    <source>
        <dbReference type="EMBL" id="EAU00705.2"/>
    </source>
</evidence>
<dbReference type="InterPro" id="IPR012997">
    <property type="entry name" value="RplA"/>
</dbReference>
<sequence precursor="true">MSYLNSPKFYLGATFALFLVGCSWSGAPFAPSGPTNAKVINTPAMQKATMRPYTINGKTYYPTVVSVGDRASGIASWYGPNFHGKTTSNGEIYNMHNMTAAHKTLPMNTVLKVTNLKNQKSVIVRINDRGPFVADRVLDLSKAAATKLDIIGTGTAPVNMEVIGFNAENVAIASNQGSIYKGKIPPSSPSAPAGGIIISSEQSVVGGDFMVQIGAFKNKDGANRYQKEHESIDGYKSVVRTFTIDGETIYRVFLNGFRSEDEARDYARSGKFQGAFIVRG</sequence>
<dbReference type="GO" id="GO:0071555">
    <property type="term" value="P:cell wall organization"/>
    <property type="evidence" value="ECO:0007669"/>
    <property type="project" value="UniProtKB-KW"/>
</dbReference>
<proteinExistence type="inferred from homology"/>
<comment type="function">
    <text evidence="4">Lytic transglycosylase with a strong preference for naked glycan strands that lack stem peptides.</text>
</comment>
<dbReference type="PANTHER" id="PTHR34183">
    <property type="entry name" value="ENDOLYTIC PEPTIDOGLYCAN TRANSGLYCOSYLASE RLPA"/>
    <property type="match status" value="1"/>
</dbReference>
<dbReference type="SUPFAM" id="SSF50685">
    <property type="entry name" value="Barwin-like endoglucanases"/>
    <property type="match status" value="1"/>
</dbReference>
<keyword evidence="8" id="KW-1185">Reference proteome</keyword>
<dbReference type="InterPro" id="IPR036908">
    <property type="entry name" value="RlpA-like_sf"/>
</dbReference>
<keyword evidence="7" id="KW-0449">Lipoprotein</keyword>
<dbReference type="InterPro" id="IPR034718">
    <property type="entry name" value="RlpA"/>
</dbReference>
<comment type="similarity">
    <text evidence="4 5">Belongs to the RlpA family.</text>
</comment>
<dbReference type="EC" id="4.2.2.-" evidence="4"/>
<dbReference type="HAMAP" id="MF_02071">
    <property type="entry name" value="RlpA"/>
    <property type="match status" value="1"/>
</dbReference>
<dbReference type="SUPFAM" id="SSF110997">
    <property type="entry name" value="Sporulation related repeat"/>
    <property type="match status" value="1"/>
</dbReference>
<gene>
    <name evidence="4 7" type="primary">rlpA</name>
    <name evidence="7" type="ORF">CCV52592_0458</name>
</gene>
<dbReference type="KEGG" id="ccv:CCV52592_0458"/>
<dbReference type="NCBIfam" id="TIGR00413">
    <property type="entry name" value="rlpA"/>
    <property type="match status" value="1"/>
</dbReference>
<protein>
    <recommendedName>
        <fullName evidence="4">Probable endolytic peptidoglycan transglycosylase RlpA</fullName>
        <ecNumber evidence="4">4.2.2.-</ecNumber>
    </recommendedName>
</protein>
<dbReference type="CDD" id="cd22268">
    <property type="entry name" value="DPBB_RlpA-like"/>
    <property type="match status" value="1"/>
</dbReference>
<name>A7GXG1_CAMC5</name>
<dbReference type="GO" id="GO:0000270">
    <property type="term" value="P:peptidoglycan metabolic process"/>
    <property type="evidence" value="ECO:0007669"/>
    <property type="project" value="UniProtKB-UniRule"/>
</dbReference>
<dbReference type="InterPro" id="IPR009009">
    <property type="entry name" value="RlpA-like_DPBB"/>
</dbReference>
<dbReference type="Pfam" id="PF05036">
    <property type="entry name" value="SPOR"/>
    <property type="match status" value="1"/>
</dbReference>
<keyword evidence="3 4" id="KW-0961">Cell wall biogenesis/degradation</keyword>
<dbReference type="RefSeq" id="WP_083236293.1">
    <property type="nucleotide sequence ID" value="NC_009715.2"/>
</dbReference>
<dbReference type="EMBL" id="CP000767">
    <property type="protein sequence ID" value="EAU00705.2"/>
    <property type="molecule type" value="Genomic_DNA"/>
</dbReference>